<keyword evidence="1" id="KW-1133">Transmembrane helix</keyword>
<reference evidence="2 3" key="1">
    <citation type="submission" date="2018-06" db="EMBL/GenBank/DDBJ databases">
        <authorList>
            <consortium name="Pathogen Informatics"/>
            <person name="Doyle S."/>
        </authorList>
    </citation>
    <scope>NUCLEOTIDE SEQUENCE [LARGE SCALE GENOMIC DNA]</scope>
    <source>
        <strain evidence="2 3">NCTC10429</strain>
    </source>
</reference>
<evidence type="ECO:0000256" key="1">
    <source>
        <dbReference type="SAM" id="Phobius"/>
    </source>
</evidence>
<sequence>MKLDYIKQFYFSLETAWYLISAVAVFIASVFIQHRIKAYLTLLAITWIVLTITDVALIHALDNIAMNNILLNILYNLFGAILLSLFMCLSNSLLFHLNKIKHIPMILSAMIPLVSAIIIAILITAVIYLLFARQAVEIEMDISEGSDIAYVGVKDNEESFGFLNDKKTDTPTYLDVIKNGSLIYNDTQGLSGADIYIVSGCYALPDLLRNVPLDAKKSFLNVKKLEITQKLPMMGFIQGESADVMPKAASRLSLSKQDDKFMLASSVTDSQIKFKSNNAQLMVAFAFMPITTNGILHDYTYDIIINDKKYKIENHVAPLSRLDKNKKMKCEYQQISDLTNTYNINANYLTGFFTCPKTR</sequence>
<name>A0A377C4K9_ECOLX</name>
<dbReference type="EMBL" id="UGEX01000001">
    <property type="protein sequence ID" value="STL84598.1"/>
    <property type="molecule type" value="Genomic_DNA"/>
</dbReference>
<keyword evidence="1" id="KW-0812">Transmembrane</keyword>
<proteinExistence type="predicted"/>
<dbReference type="Proteomes" id="UP000254088">
    <property type="component" value="Unassembled WGS sequence"/>
</dbReference>
<accession>A0A377C4K9</accession>
<feature type="transmembrane region" description="Helical" evidence="1">
    <location>
        <begin position="39"/>
        <end position="61"/>
    </location>
</feature>
<protein>
    <submittedName>
        <fullName evidence="2">CP4-57 prophage putative inner membrane protein</fullName>
    </submittedName>
</protein>
<keyword evidence="1" id="KW-0472">Membrane</keyword>
<gene>
    <name evidence="2" type="primary">yfjW_2</name>
    <name evidence="2" type="ORF">NCTC10429_01944</name>
</gene>
<feature type="transmembrane region" description="Helical" evidence="1">
    <location>
        <begin position="73"/>
        <end position="94"/>
    </location>
</feature>
<evidence type="ECO:0000313" key="3">
    <source>
        <dbReference type="Proteomes" id="UP000254088"/>
    </source>
</evidence>
<feature type="transmembrane region" description="Helical" evidence="1">
    <location>
        <begin position="15"/>
        <end position="32"/>
    </location>
</feature>
<feature type="transmembrane region" description="Helical" evidence="1">
    <location>
        <begin position="106"/>
        <end position="131"/>
    </location>
</feature>
<dbReference type="AlphaFoldDB" id="A0A377C4K9"/>
<evidence type="ECO:0000313" key="2">
    <source>
        <dbReference type="EMBL" id="STL84598.1"/>
    </source>
</evidence>
<organism evidence="2 3">
    <name type="scientific">Escherichia coli</name>
    <dbReference type="NCBI Taxonomy" id="562"/>
    <lineage>
        <taxon>Bacteria</taxon>
        <taxon>Pseudomonadati</taxon>
        <taxon>Pseudomonadota</taxon>
        <taxon>Gammaproteobacteria</taxon>
        <taxon>Enterobacterales</taxon>
        <taxon>Enterobacteriaceae</taxon>
        <taxon>Escherichia</taxon>
    </lineage>
</organism>